<dbReference type="EMBL" id="BAABHF010000048">
    <property type="protein sequence ID" value="GAA4513147.1"/>
    <property type="molecule type" value="Genomic_DNA"/>
</dbReference>
<organism evidence="2 3">
    <name type="scientific">Actinoallomurus oryzae</name>
    <dbReference type="NCBI Taxonomy" id="502180"/>
    <lineage>
        <taxon>Bacteria</taxon>
        <taxon>Bacillati</taxon>
        <taxon>Actinomycetota</taxon>
        <taxon>Actinomycetes</taxon>
        <taxon>Streptosporangiales</taxon>
        <taxon>Thermomonosporaceae</taxon>
        <taxon>Actinoallomurus</taxon>
    </lineage>
</organism>
<name>A0ABP8QYC6_9ACTN</name>
<accession>A0ABP8QYC6</accession>
<proteinExistence type="predicted"/>
<sequence length="96" mass="10117">MDGSLEHAEPRTSEVGVPVVVGSLGRAPVGALTDRFGGRVMFPLVSAATIVPVLYLGLAGRTATPFVVTAVLLAVYAVAAALPRRRSSPRRLYDER</sequence>
<comment type="caution">
    <text evidence="2">The sequence shown here is derived from an EMBL/GenBank/DDBJ whole genome shotgun (WGS) entry which is preliminary data.</text>
</comment>
<keyword evidence="1" id="KW-1133">Transmembrane helix</keyword>
<keyword evidence="1" id="KW-0472">Membrane</keyword>
<feature type="transmembrane region" description="Helical" evidence="1">
    <location>
        <begin position="40"/>
        <end position="58"/>
    </location>
</feature>
<evidence type="ECO:0000313" key="2">
    <source>
        <dbReference type="EMBL" id="GAA4513147.1"/>
    </source>
</evidence>
<dbReference type="Gene3D" id="1.20.1250.20">
    <property type="entry name" value="MFS general substrate transporter like domains"/>
    <property type="match status" value="1"/>
</dbReference>
<evidence type="ECO:0000313" key="3">
    <source>
        <dbReference type="Proteomes" id="UP001500503"/>
    </source>
</evidence>
<dbReference type="RefSeq" id="WP_345472969.1">
    <property type="nucleotide sequence ID" value="NZ_BAABHF010000048.1"/>
</dbReference>
<keyword evidence="3" id="KW-1185">Reference proteome</keyword>
<reference evidence="3" key="1">
    <citation type="journal article" date="2019" name="Int. J. Syst. Evol. Microbiol.">
        <title>The Global Catalogue of Microorganisms (GCM) 10K type strain sequencing project: providing services to taxonomists for standard genome sequencing and annotation.</title>
        <authorList>
            <consortium name="The Broad Institute Genomics Platform"/>
            <consortium name="The Broad Institute Genome Sequencing Center for Infectious Disease"/>
            <person name="Wu L."/>
            <person name="Ma J."/>
        </authorList>
    </citation>
    <scope>NUCLEOTIDE SEQUENCE [LARGE SCALE GENOMIC DNA]</scope>
    <source>
        <strain evidence="3">JCM 17933</strain>
    </source>
</reference>
<dbReference type="Proteomes" id="UP001500503">
    <property type="component" value="Unassembled WGS sequence"/>
</dbReference>
<dbReference type="SUPFAM" id="SSF103473">
    <property type="entry name" value="MFS general substrate transporter"/>
    <property type="match status" value="1"/>
</dbReference>
<dbReference type="InterPro" id="IPR036259">
    <property type="entry name" value="MFS_trans_sf"/>
</dbReference>
<evidence type="ECO:0000256" key="1">
    <source>
        <dbReference type="SAM" id="Phobius"/>
    </source>
</evidence>
<evidence type="ECO:0008006" key="4">
    <source>
        <dbReference type="Google" id="ProtNLM"/>
    </source>
</evidence>
<feature type="transmembrane region" description="Helical" evidence="1">
    <location>
        <begin position="64"/>
        <end position="82"/>
    </location>
</feature>
<gene>
    <name evidence="2" type="ORF">GCM10023191_079810</name>
</gene>
<keyword evidence="1" id="KW-0812">Transmembrane</keyword>
<protein>
    <recommendedName>
        <fullName evidence="4">MFS transporter</fullName>
    </recommendedName>
</protein>